<dbReference type="OrthoDB" id="3483725at2"/>
<accession>A0A4V2YTY5</accession>
<protein>
    <submittedName>
        <fullName evidence="1">Uncharacterized protein</fullName>
    </submittedName>
</protein>
<evidence type="ECO:0000313" key="1">
    <source>
        <dbReference type="EMBL" id="TDD75067.1"/>
    </source>
</evidence>
<dbReference type="Proteomes" id="UP000294513">
    <property type="component" value="Unassembled WGS sequence"/>
</dbReference>
<proteinExistence type="predicted"/>
<dbReference type="AlphaFoldDB" id="A0A4V2YTY5"/>
<reference evidence="1 2" key="1">
    <citation type="submission" date="2019-03" db="EMBL/GenBank/DDBJ databases">
        <title>Draft genome sequences of novel Actinobacteria.</title>
        <authorList>
            <person name="Sahin N."/>
            <person name="Ay H."/>
            <person name="Saygin H."/>
        </authorList>
    </citation>
    <scope>NUCLEOTIDE SEQUENCE [LARGE SCALE GENOMIC DNA]</scope>
    <source>
        <strain evidence="1 2">H3C3</strain>
    </source>
</reference>
<dbReference type="EMBL" id="SMKU01000228">
    <property type="protein sequence ID" value="TDD75067.1"/>
    <property type="molecule type" value="Genomic_DNA"/>
</dbReference>
<dbReference type="RefSeq" id="WP_131899888.1">
    <property type="nucleotide sequence ID" value="NZ_SMKU01000228.1"/>
</dbReference>
<gene>
    <name evidence="1" type="ORF">E1298_31915</name>
</gene>
<sequence length="85" mass="9451">MRKVQQPSGADAVVDQKAALREEFGGWNIIHTTDTGRWWAVRTVRHARLDGRLLGSWVPTELDADTADELRAKLREVVDGAVGAR</sequence>
<name>A0A4V2YTY5_9ACTN</name>
<keyword evidence="2" id="KW-1185">Reference proteome</keyword>
<evidence type="ECO:0000313" key="2">
    <source>
        <dbReference type="Proteomes" id="UP000294513"/>
    </source>
</evidence>
<comment type="caution">
    <text evidence="1">The sequence shown here is derived from an EMBL/GenBank/DDBJ whole genome shotgun (WGS) entry which is preliminary data.</text>
</comment>
<organism evidence="1 2">
    <name type="scientific">Actinomadura rubrisoli</name>
    <dbReference type="NCBI Taxonomy" id="2530368"/>
    <lineage>
        <taxon>Bacteria</taxon>
        <taxon>Bacillati</taxon>
        <taxon>Actinomycetota</taxon>
        <taxon>Actinomycetes</taxon>
        <taxon>Streptosporangiales</taxon>
        <taxon>Thermomonosporaceae</taxon>
        <taxon>Actinomadura</taxon>
    </lineage>
</organism>